<feature type="compositionally biased region" description="Basic and acidic residues" evidence="4">
    <location>
        <begin position="287"/>
        <end position="298"/>
    </location>
</feature>
<dbReference type="GO" id="GO:0005634">
    <property type="term" value="C:nucleus"/>
    <property type="evidence" value="ECO:0007669"/>
    <property type="project" value="TreeGrafter"/>
</dbReference>
<feature type="repeat" description="WD" evidence="3">
    <location>
        <begin position="802"/>
        <end position="832"/>
    </location>
</feature>
<feature type="non-terminal residue" evidence="6">
    <location>
        <position position="1"/>
    </location>
</feature>
<dbReference type="GO" id="GO:0043130">
    <property type="term" value="F:ubiquitin binding"/>
    <property type="evidence" value="ECO:0007669"/>
    <property type="project" value="TreeGrafter"/>
</dbReference>
<dbReference type="AlphaFoldDB" id="A0A9P6FNH5"/>
<feature type="region of interest" description="Disordered" evidence="4">
    <location>
        <begin position="222"/>
        <end position="299"/>
    </location>
</feature>
<dbReference type="PROSITE" id="PS50181">
    <property type="entry name" value="FBOX"/>
    <property type="match status" value="1"/>
</dbReference>
<feature type="non-terminal residue" evidence="6">
    <location>
        <position position="1042"/>
    </location>
</feature>
<dbReference type="PANTHER" id="PTHR19849">
    <property type="entry name" value="PHOSPHOLIPASE A-2-ACTIVATING PROTEIN"/>
    <property type="match status" value="1"/>
</dbReference>
<feature type="region of interest" description="Disordered" evidence="4">
    <location>
        <begin position="136"/>
        <end position="194"/>
    </location>
</feature>
<keyword evidence="6" id="KW-0436">Ligase</keyword>
<feature type="compositionally biased region" description="Gly residues" evidence="4">
    <location>
        <begin position="980"/>
        <end position="995"/>
    </location>
</feature>
<evidence type="ECO:0000256" key="2">
    <source>
        <dbReference type="ARBA" id="ARBA00022737"/>
    </source>
</evidence>
<dbReference type="Pfam" id="PF00400">
    <property type="entry name" value="WD40"/>
    <property type="match status" value="6"/>
</dbReference>
<accession>A0A9P6FNH5</accession>
<dbReference type="InterPro" id="IPR020472">
    <property type="entry name" value="WD40_PAC1"/>
</dbReference>
<keyword evidence="1 3" id="KW-0853">WD repeat</keyword>
<evidence type="ECO:0000313" key="6">
    <source>
        <dbReference type="EMBL" id="KAF9578910.1"/>
    </source>
</evidence>
<comment type="caution">
    <text evidence="6">The sequence shown here is derived from an EMBL/GenBank/DDBJ whole genome shotgun (WGS) entry which is preliminary data.</text>
</comment>
<feature type="compositionally biased region" description="Polar residues" evidence="4">
    <location>
        <begin position="175"/>
        <end position="189"/>
    </location>
</feature>
<name>A0A9P6FNH5_9FUNG</name>
<feature type="compositionally biased region" description="Acidic residues" evidence="4">
    <location>
        <begin position="264"/>
        <end position="286"/>
    </location>
</feature>
<feature type="compositionally biased region" description="Acidic residues" evidence="4">
    <location>
        <begin position="518"/>
        <end position="531"/>
    </location>
</feature>
<dbReference type="Proteomes" id="UP000780801">
    <property type="component" value="Unassembled WGS sequence"/>
</dbReference>
<dbReference type="InterPro" id="IPR015943">
    <property type="entry name" value="WD40/YVTN_repeat-like_dom_sf"/>
</dbReference>
<feature type="repeat" description="WD" evidence="3">
    <location>
        <begin position="720"/>
        <end position="759"/>
    </location>
</feature>
<feature type="compositionally biased region" description="Low complexity" evidence="4">
    <location>
        <begin position="12"/>
        <end position="27"/>
    </location>
</feature>
<evidence type="ECO:0000256" key="3">
    <source>
        <dbReference type="PROSITE-ProRule" id="PRU00221"/>
    </source>
</evidence>
<feature type="region of interest" description="Disordered" evidence="4">
    <location>
        <begin position="447"/>
        <end position="541"/>
    </location>
</feature>
<dbReference type="GO" id="GO:0010992">
    <property type="term" value="P:ubiquitin recycling"/>
    <property type="evidence" value="ECO:0007669"/>
    <property type="project" value="TreeGrafter"/>
</dbReference>
<feature type="region of interest" description="Disordered" evidence="4">
    <location>
        <begin position="12"/>
        <end position="94"/>
    </location>
</feature>
<dbReference type="GO" id="GO:0005737">
    <property type="term" value="C:cytoplasm"/>
    <property type="evidence" value="ECO:0007669"/>
    <property type="project" value="TreeGrafter"/>
</dbReference>
<protein>
    <submittedName>
        <fullName evidence="6">SCF ubiquitin ligase complex subunit cdc4</fullName>
    </submittedName>
</protein>
<dbReference type="OrthoDB" id="190105at2759"/>
<dbReference type="Pfam" id="PF12937">
    <property type="entry name" value="F-box-like"/>
    <property type="match status" value="1"/>
</dbReference>
<dbReference type="PANTHER" id="PTHR19849:SF1">
    <property type="entry name" value="F-BOX_WD REPEAT-CONTAINING PROTEIN 7"/>
    <property type="match status" value="1"/>
</dbReference>
<dbReference type="InterPro" id="IPR036047">
    <property type="entry name" value="F-box-like_dom_sf"/>
</dbReference>
<feature type="compositionally biased region" description="Low complexity" evidence="4">
    <location>
        <begin position="996"/>
        <end position="1034"/>
    </location>
</feature>
<organism evidence="6 7">
    <name type="scientific">Lunasporangiospora selenospora</name>
    <dbReference type="NCBI Taxonomy" id="979761"/>
    <lineage>
        <taxon>Eukaryota</taxon>
        <taxon>Fungi</taxon>
        <taxon>Fungi incertae sedis</taxon>
        <taxon>Mucoromycota</taxon>
        <taxon>Mortierellomycotina</taxon>
        <taxon>Mortierellomycetes</taxon>
        <taxon>Mortierellales</taxon>
        <taxon>Mortierellaceae</taxon>
        <taxon>Lunasporangiospora</taxon>
    </lineage>
</organism>
<dbReference type="SMART" id="SM00256">
    <property type="entry name" value="FBOX"/>
    <property type="match status" value="1"/>
</dbReference>
<evidence type="ECO:0000259" key="5">
    <source>
        <dbReference type="PROSITE" id="PS50181"/>
    </source>
</evidence>
<proteinExistence type="predicted"/>
<feature type="compositionally biased region" description="Low complexity" evidence="4">
    <location>
        <begin position="46"/>
        <end position="59"/>
    </location>
</feature>
<dbReference type="EMBL" id="JAABOA010003209">
    <property type="protein sequence ID" value="KAF9578910.1"/>
    <property type="molecule type" value="Genomic_DNA"/>
</dbReference>
<gene>
    <name evidence="6" type="primary">CDC4</name>
    <name evidence="6" type="ORF">BGW38_005064</name>
</gene>
<evidence type="ECO:0000313" key="7">
    <source>
        <dbReference type="Proteomes" id="UP000780801"/>
    </source>
</evidence>
<dbReference type="PROSITE" id="PS50294">
    <property type="entry name" value="WD_REPEATS_REGION"/>
    <property type="match status" value="4"/>
</dbReference>
<dbReference type="Gene3D" id="1.20.1280.50">
    <property type="match status" value="1"/>
</dbReference>
<dbReference type="SMART" id="SM00320">
    <property type="entry name" value="WD40"/>
    <property type="match status" value="6"/>
</dbReference>
<dbReference type="Gene3D" id="2.130.10.10">
    <property type="entry name" value="YVTN repeat-like/Quinoprotein amine dehydrogenase"/>
    <property type="match status" value="1"/>
</dbReference>
<keyword evidence="2" id="KW-0677">Repeat</keyword>
<keyword evidence="7" id="KW-1185">Reference proteome</keyword>
<dbReference type="InterPro" id="IPR001680">
    <property type="entry name" value="WD40_rpt"/>
</dbReference>
<dbReference type="GO" id="GO:0043161">
    <property type="term" value="P:proteasome-mediated ubiquitin-dependent protein catabolic process"/>
    <property type="evidence" value="ECO:0007669"/>
    <property type="project" value="TreeGrafter"/>
</dbReference>
<dbReference type="PROSITE" id="PS50082">
    <property type="entry name" value="WD_REPEATS_2"/>
    <property type="match status" value="4"/>
</dbReference>
<dbReference type="SUPFAM" id="SSF81383">
    <property type="entry name" value="F-box domain"/>
    <property type="match status" value="1"/>
</dbReference>
<reference evidence="6" key="1">
    <citation type="journal article" date="2020" name="Fungal Divers.">
        <title>Resolving the Mortierellaceae phylogeny through synthesis of multi-gene phylogenetics and phylogenomics.</title>
        <authorList>
            <person name="Vandepol N."/>
            <person name="Liber J."/>
            <person name="Desiro A."/>
            <person name="Na H."/>
            <person name="Kennedy M."/>
            <person name="Barry K."/>
            <person name="Grigoriev I.V."/>
            <person name="Miller A.N."/>
            <person name="O'Donnell K."/>
            <person name="Stajich J.E."/>
            <person name="Bonito G."/>
        </authorList>
    </citation>
    <scope>NUCLEOTIDE SEQUENCE</scope>
    <source>
        <strain evidence="6">KOD1015</strain>
    </source>
</reference>
<feature type="repeat" description="WD" evidence="3">
    <location>
        <begin position="760"/>
        <end position="801"/>
    </location>
</feature>
<dbReference type="InterPro" id="IPR019775">
    <property type="entry name" value="WD40_repeat_CS"/>
</dbReference>
<dbReference type="InterPro" id="IPR036322">
    <property type="entry name" value="WD40_repeat_dom_sf"/>
</dbReference>
<dbReference type="PROSITE" id="PS00678">
    <property type="entry name" value="WD_REPEATS_1"/>
    <property type="match status" value="2"/>
</dbReference>
<dbReference type="CDD" id="cd22147">
    <property type="entry name" value="F-box_SpPof1-like"/>
    <property type="match status" value="1"/>
</dbReference>
<feature type="domain" description="F-box" evidence="5">
    <location>
        <begin position="358"/>
        <end position="405"/>
    </location>
</feature>
<dbReference type="CDD" id="cd00200">
    <property type="entry name" value="WD40"/>
    <property type="match status" value="1"/>
</dbReference>
<feature type="compositionally biased region" description="Acidic residues" evidence="4">
    <location>
        <begin position="480"/>
        <end position="492"/>
    </location>
</feature>
<dbReference type="InterPro" id="IPR001810">
    <property type="entry name" value="F-box_dom"/>
</dbReference>
<feature type="compositionally biased region" description="Low complexity" evidence="4">
    <location>
        <begin position="225"/>
        <end position="235"/>
    </location>
</feature>
<feature type="compositionally biased region" description="Polar residues" evidence="4">
    <location>
        <begin position="152"/>
        <end position="166"/>
    </location>
</feature>
<feature type="repeat" description="WD" evidence="3">
    <location>
        <begin position="610"/>
        <end position="649"/>
    </location>
</feature>
<evidence type="ECO:0000256" key="4">
    <source>
        <dbReference type="SAM" id="MobiDB-lite"/>
    </source>
</evidence>
<feature type="region of interest" description="Disordered" evidence="4">
    <location>
        <begin position="969"/>
        <end position="1042"/>
    </location>
</feature>
<dbReference type="GO" id="GO:0016874">
    <property type="term" value="F:ligase activity"/>
    <property type="evidence" value="ECO:0007669"/>
    <property type="project" value="UniProtKB-KW"/>
</dbReference>
<sequence>LEDALFKLSASAHQRALRSASSRSSRQTVGRHLDQNEQETTQEIVSGTDPDGSTTTTIIRKSIEAPQRSLGLNHPWSSRAKKRPASPITPVGSVDVSMPQSSALGHSAMSSSNANGSSAAIAARVAARNELHASVTSFLDRSAPPHKKSKRPWTNSPLQQQGQNHASDVRLAHSGSGSKKIPSSLSAPSFTDFATPAVPHRSRIVEQSREQNIHTAQLAAGFIDPSSLPSPSLSPTATTQNSTTRRRFRTAPTSFHSGHHDPEELVQDEQADEEVYMSEPEEEMEGQEQHQEDMDVERSLQPTSASHIPTLLDLPTLVSTFDALPSTLQSYMLFHLLRRTPAPTLQFVSNVILATMKTDFLSLLPVELGRNILRFLDGRSLCKAAQVSKQWRVVVDSDAHIWMNLIQKEGFVLDENEEDEAYTQRLGIDGHYGVRPSYQTRKLLAKKRAAKGKGRPNPAIVRPQDLPESPLYPNDVTMLGDDETEMPEDGESKEEAFMTPDAAPPSPTTSHTGRFNDAESEDEAMDQDPMEESFGSMSPSTSHPFKALFRRHWIIRQNWAKGRAKYIKFTGHSNHVVTCLQFDSEKIISGSDDQCIHVYDTTTGSRLKKLDGHEGGVWALQYRGNTLVSGSTDRTVRVWDIEKGVCTHIFRGHTSTVRCLQIVMPVNVNKDPNGPPKYEPEFPVIVTGSRDSTLLVWRMPDPELNSHIPANDSSWLMHTLVGHTQSVRALAAEGSTLVSGSYDCTVRVWNLCTGAIVHRLQGHTQKVYSVVLDTERNQCMSGSMDATVRIWSLEDGSCLHVLDGHTSLVGLLGLNANHLVSAAADFTVRIWDPARGVCLRLLAAHAAAITCFQHDANKTGKFVRNLLTGLGSVWQVKFDERRCVAAVQRNGVNGGNGATYFEVLDYGVYGIEEPFENAPSLPVEESVDVGAAGAAPRTAAAAAAAAAPAGGAHVPPVVVPVVAVAPPPAQGGNHAATAGPGAGAGAGTTGPGAGSGAAASSATTPAPTAASATAGSAGSASSAGATTATDAPGPTNGGSAAG</sequence>
<evidence type="ECO:0000256" key="1">
    <source>
        <dbReference type="ARBA" id="ARBA00022574"/>
    </source>
</evidence>
<dbReference type="PRINTS" id="PR00320">
    <property type="entry name" value="GPROTEINBRPT"/>
</dbReference>
<dbReference type="SUPFAM" id="SSF50978">
    <property type="entry name" value="WD40 repeat-like"/>
    <property type="match status" value="1"/>
</dbReference>